<feature type="compositionally biased region" description="Polar residues" evidence="1">
    <location>
        <begin position="157"/>
        <end position="174"/>
    </location>
</feature>
<feature type="chain" id="PRO_5011526828" evidence="2">
    <location>
        <begin position="24"/>
        <end position="186"/>
    </location>
</feature>
<dbReference type="RefSeq" id="WP_092048097.1">
    <property type="nucleotide sequence ID" value="NZ_FOQD01000003.1"/>
</dbReference>
<dbReference type="Proteomes" id="UP000199518">
    <property type="component" value="Unassembled WGS sequence"/>
</dbReference>
<gene>
    <name evidence="3" type="ORF">SAMN05421753_10365</name>
</gene>
<protein>
    <submittedName>
        <fullName evidence="3">Uncharacterized protein</fullName>
    </submittedName>
</protein>
<keyword evidence="4" id="KW-1185">Reference proteome</keyword>
<evidence type="ECO:0000313" key="4">
    <source>
        <dbReference type="Proteomes" id="UP000199518"/>
    </source>
</evidence>
<name>A0A1I3D2P0_9PLAN</name>
<proteinExistence type="predicted"/>
<feature type="region of interest" description="Disordered" evidence="1">
    <location>
        <begin position="120"/>
        <end position="186"/>
    </location>
</feature>
<sequence>MTAIRLAAAALLITGLTVTTAQAQNGSPYMDANPGSYQAGNCPNGQCGLQGCRVAPNGNTGIVPPYYQGTPVTNTSPTPVWNWFNNTLNPFSNNQTPVARNRYQDYSQPQTLSPQYLQPQYSQPQYNQPQNNQPQFNGSNGYTIQPVRPYNADPRFNNPSFTNRPGTPNYSNWGAPQVGSAGVTLN</sequence>
<evidence type="ECO:0000313" key="3">
    <source>
        <dbReference type="EMBL" id="SFH80926.1"/>
    </source>
</evidence>
<reference evidence="4" key="1">
    <citation type="submission" date="2016-10" db="EMBL/GenBank/DDBJ databases">
        <authorList>
            <person name="Varghese N."/>
            <person name="Submissions S."/>
        </authorList>
    </citation>
    <scope>NUCLEOTIDE SEQUENCE [LARGE SCALE GENOMIC DNA]</scope>
    <source>
        <strain evidence="4">DSM 26348</strain>
    </source>
</reference>
<feature type="compositionally biased region" description="Low complexity" evidence="1">
    <location>
        <begin position="120"/>
        <end position="135"/>
    </location>
</feature>
<feature type="signal peptide" evidence="2">
    <location>
        <begin position="1"/>
        <end position="23"/>
    </location>
</feature>
<accession>A0A1I3D2P0</accession>
<evidence type="ECO:0000256" key="1">
    <source>
        <dbReference type="SAM" id="MobiDB-lite"/>
    </source>
</evidence>
<dbReference type="EMBL" id="FOQD01000003">
    <property type="protein sequence ID" value="SFH80926.1"/>
    <property type="molecule type" value="Genomic_DNA"/>
</dbReference>
<evidence type="ECO:0000256" key="2">
    <source>
        <dbReference type="SAM" id="SignalP"/>
    </source>
</evidence>
<organism evidence="3 4">
    <name type="scientific">Planctomicrobium piriforme</name>
    <dbReference type="NCBI Taxonomy" id="1576369"/>
    <lineage>
        <taxon>Bacteria</taxon>
        <taxon>Pseudomonadati</taxon>
        <taxon>Planctomycetota</taxon>
        <taxon>Planctomycetia</taxon>
        <taxon>Planctomycetales</taxon>
        <taxon>Planctomycetaceae</taxon>
        <taxon>Planctomicrobium</taxon>
    </lineage>
</organism>
<keyword evidence="2" id="KW-0732">Signal</keyword>
<dbReference type="AlphaFoldDB" id="A0A1I3D2P0"/>